<gene>
    <name evidence="3" type="ORF">NCTC10138_00017</name>
    <name evidence="4" type="ORF">NCTC10138_01762</name>
</gene>
<keyword evidence="1" id="KW-0812">Transmembrane</keyword>
<name>A0A449BB42_HAPAX</name>
<feature type="transmembrane region" description="Helical" evidence="1">
    <location>
        <begin position="341"/>
        <end position="361"/>
    </location>
</feature>
<evidence type="ECO:0000313" key="5">
    <source>
        <dbReference type="Proteomes" id="UP000289841"/>
    </source>
</evidence>
<keyword evidence="5" id="KW-1185">Reference proteome</keyword>
<dbReference type="KEGG" id="aaxa:NCTC10138_01762"/>
<protein>
    <submittedName>
        <fullName evidence="3">Uncharacterized protein</fullName>
    </submittedName>
</protein>
<keyword evidence="1" id="KW-0472">Membrane</keyword>
<keyword evidence="1" id="KW-1133">Transmembrane helix</keyword>
<feature type="chain" id="PRO_5036113308" evidence="2">
    <location>
        <begin position="26"/>
        <end position="387"/>
    </location>
</feature>
<proteinExistence type="predicted"/>
<accession>A0A449BB42</accession>
<dbReference type="STRING" id="1278311.GCA_000428705_01579"/>
<dbReference type="RefSeq" id="WP_026390988.1">
    <property type="nucleotide sequence ID" value="NZ_LR215048.1"/>
</dbReference>
<dbReference type="AlphaFoldDB" id="A0A449BB42"/>
<evidence type="ECO:0000256" key="1">
    <source>
        <dbReference type="SAM" id="Phobius"/>
    </source>
</evidence>
<dbReference type="OrthoDB" id="385499at2"/>
<sequence length="387" mass="44248">MIKKILIIIFIGVASFLLATPKLYAAETAKPSPSIEITDITRNQNTITIQTNETDLITHAVVEYVFLENTQRISMLKTYDVKNNTFTIESKITDLKIWQLKKIRKETSTLHMTSGKNTIGTIENVERRNISEIETVASNIVDTGLFLDKNTGKHIGPGRLDVKLKYFEFYFKFEKTHDKVISIDVNYVFGDLNYDETSLINTENISERIFPDGVEIEGYEIIWDAINYSKNTFKKLAVRGLDNNFIASIDANYVTRVFPIKNAASNIERRGRGSRASFAYGVSNFAIIKIQYMVDGVFFEDDVINPPVDPVEPVTPEDTLGWLQELIAKIKEIIQKLKDAWGKYSTIVLTVIYILIVYICYRILKACWGLIQLPFKLLKVLFIPKKK</sequence>
<dbReference type="Proteomes" id="UP000289841">
    <property type="component" value="Chromosome"/>
</dbReference>
<dbReference type="EMBL" id="LR215048">
    <property type="protein sequence ID" value="VEU81363.1"/>
    <property type="molecule type" value="Genomic_DNA"/>
</dbReference>
<organism evidence="3 5">
    <name type="scientific">Haploplasma axanthum</name>
    <name type="common">Acholeplasma axanthum</name>
    <dbReference type="NCBI Taxonomy" id="29552"/>
    <lineage>
        <taxon>Bacteria</taxon>
        <taxon>Bacillati</taxon>
        <taxon>Mycoplasmatota</taxon>
        <taxon>Mollicutes</taxon>
        <taxon>Acholeplasmatales</taxon>
        <taxon>Acholeplasmataceae</taxon>
        <taxon>Haploplasma</taxon>
    </lineage>
</organism>
<dbReference type="KEGG" id="aaxa:NCTC10138_00017"/>
<feature type="signal peptide" evidence="2">
    <location>
        <begin position="1"/>
        <end position="25"/>
    </location>
</feature>
<evidence type="ECO:0000313" key="4">
    <source>
        <dbReference type="EMBL" id="VEU81363.1"/>
    </source>
</evidence>
<evidence type="ECO:0000256" key="2">
    <source>
        <dbReference type="SAM" id="SignalP"/>
    </source>
</evidence>
<evidence type="ECO:0000313" key="3">
    <source>
        <dbReference type="EMBL" id="VEU79554.1"/>
    </source>
</evidence>
<dbReference type="EMBL" id="LR215048">
    <property type="protein sequence ID" value="VEU79554.1"/>
    <property type="molecule type" value="Genomic_DNA"/>
</dbReference>
<keyword evidence="2" id="KW-0732">Signal</keyword>
<reference evidence="3 5" key="1">
    <citation type="submission" date="2019-01" db="EMBL/GenBank/DDBJ databases">
        <authorList>
            <consortium name="Pathogen Informatics"/>
        </authorList>
    </citation>
    <scope>NUCLEOTIDE SEQUENCE [LARGE SCALE GENOMIC DNA]</scope>
    <source>
        <strain evidence="3 5">NCTC10138</strain>
    </source>
</reference>